<proteinExistence type="predicted"/>
<keyword evidence="3" id="KW-1185">Reference proteome</keyword>
<dbReference type="AlphaFoldDB" id="A0A9N9UDW5"/>
<name>A0A9N9UDW5_9HYPO</name>
<evidence type="ECO:0000256" key="1">
    <source>
        <dbReference type="SAM" id="MobiDB-lite"/>
    </source>
</evidence>
<gene>
    <name evidence="2" type="ORF">CBYS24578_00008463</name>
</gene>
<organism evidence="2 3">
    <name type="scientific">Clonostachys byssicola</name>
    <dbReference type="NCBI Taxonomy" id="160290"/>
    <lineage>
        <taxon>Eukaryota</taxon>
        <taxon>Fungi</taxon>
        <taxon>Dikarya</taxon>
        <taxon>Ascomycota</taxon>
        <taxon>Pezizomycotina</taxon>
        <taxon>Sordariomycetes</taxon>
        <taxon>Hypocreomycetidae</taxon>
        <taxon>Hypocreales</taxon>
        <taxon>Bionectriaceae</taxon>
        <taxon>Clonostachys</taxon>
    </lineage>
</organism>
<dbReference type="OrthoDB" id="10423393at2759"/>
<reference evidence="2" key="1">
    <citation type="submission" date="2021-10" db="EMBL/GenBank/DDBJ databases">
        <authorList>
            <person name="Piombo E."/>
        </authorList>
    </citation>
    <scope>NUCLEOTIDE SEQUENCE</scope>
</reference>
<comment type="caution">
    <text evidence="2">The sequence shown here is derived from an EMBL/GenBank/DDBJ whole genome shotgun (WGS) entry which is preliminary data.</text>
</comment>
<feature type="region of interest" description="Disordered" evidence="1">
    <location>
        <begin position="130"/>
        <end position="151"/>
    </location>
</feature>
<evidence type="ECO:0000313" key="3">
    <source>
        <dbReference type="Proteomes" id="UP000754883"/>
    </source>
</evidence>
<dbReference type="EMBL" id="CABFNO020001379">
    <property type="protein sequence ID" value="CAG9983954.1"/>
    <property type="molecule type" value="Genomic_DNA"/>
</dbReference>
<accession>A0A9N9UDW5</accession>
<dbReference type="Proteomes" id="UP000754883">
    <property type="component" value="Unassembled WGS sequence"/>
</dbReference>
<feature type="compositionally biased region" description="Basic and acidic residues" evidence="1">
    <location>
        <begin position="141"/>
        <end position="151"/>
    </location>
</feature>
<protein>
    <submittedName>
        <fullName evidence="2">Uncharacterized protein</fullName>
    </submittedName>
</protein>
<sequence length="151" mass="17087">MPSSPSNFSDQITPGGTFITGTEVHTDYWNYKDCQKTAETAQVYYKSEAVSRATTGPGTTPTSKQHPDRGILKNRAYYKQDHQDLAQMAYSAGHATESHALDRDSFNLKYEELWKKKGNDSLRRHQEEATIQHNTAKNLNKRGDCHTKYGS</sequence>
<evidence type="ECO:0000313" key="2">
    <source>
        <dbReference type="EMBL" id="CAG9983954.1"/>
    </source>
</evidence>